<dbReference type="GeneID" id="26517974"/>
<dbReference type="KEGG" id="vg:26517974"/>
<reference evidence="2 3" key="1">
    <citation type="submission" date="2015-08" db="EMBL/GenBank/DDBJ databases">
        <authorList>
            <person name="Adesuyi A.O."/>
            <person name="Belay S."/>
            <person name="Corso A.D."/>
            <person name="Debo C.J."/>
            <person name="Downie J."/>
            <person name="Durmaz C."/>
            <person name="Espinoza J.R."/>
            <person name="Gilliam M.L."/>
            <person name="Gooden M.C."/>
            <person name="Hervey R.L."/>
            <person name="Ilanchezhian M."/>
            <person name="Kamara A."/>
            <person name="Lanao D.A."/>
            <person name="Malapati S.H."/>
            <person name="Moondra S."/>
            <person name="Mattei A.M."/>
            <person name="May C.J."/>
            <person name="Modlin S.E."/>
            <person name="Sadik I."/>
            <person name="Saulenas K.M."/>
            <person name="Allen E.A."/>
            <person name="Whitaker A.L."/>
            <person name="Awate O.A."/>
            <person name="Gray V.C."/>
            <person name="Buchser W.J."/>
            <person name="Saha M.S."/>
            <person name="Delesalle V.A."/>
            <person name="Bradley K.W."/>
            <person name="Asai D.J."/>
            <person name="Bowman C.A."/>
            <person name="Russell D.A."/>
            <person name="Pope W.H."/>
            <person name="Jacobs-Sera D."/>
            <person name="Hendrix R.W."/>
            <person name="Hatfull G.F."/>
        </authorList>
    </citation>
    <scope>NUCLEOTIDE SEQUENCE [LARGE SCALE GENOMIC DNA]</scope>
</reference>
<gene>
    <name evidence="2" type="ORF">SEA_COSMICSANS_20</name>
</gene>
<accession>A0A0K2CLE7</accession>
<organism evidence="2 3">
    <name type="scientific">Rhodococcus phage CosmicSans</name>
    <dbReference type="NCBI Taxonomy" id="1701851"/>
    <lineage>
        <taxon>Viruses</taxon>
        <taxon>Duplodnaviria</taxon>
        <taxon>Heunggongvirae</taxon>
        <taxon>Uroviricota</taxon>
        <taxon>Caudoviricetes</taxon>
        <taxon>Rerduovirus</taxon>
        <taxon>Rerduovirus RER2</taxon>
    </lineage>
</organism>
<feature type="region of interest" description="Disordered" evidence="1">
    <location>
        <begin position="213"/>
        <end position="240"/>
    </location>
</feature>
<sequence length="258" mass="28357">MSNTYSLDQLRADLDKEFAPVVIRVDGEDLVLRNVLRCGETERNAVLDLLAEFEDDGDSAEDAEAVKRSLEVIREVLTVIVKDGKGKKLVDALDGDAALTMSVFSKWQAEAQVGGSLTLAKLIDEHGGALVADLRLFYGVDLRDAVAEFPLYTPRYILELIRFLPTDSAYVAEQRGGQKYRGWDVRTYLAAASVNATREVGFITAQVNSKKRLSEPPMVETPDSEDREQRKRKEARKGPSAFAALAAAHAARVTKGAN</sequence>
<dbReference type="Proteomes" id="UP000203368">
    <property type="component" value="Segment"/>
</dbReference>
<protein>
    <submittedName>
        <fullName evidence="2">Tail assembly chaperone</fullName>
    </submittedName>
</protein>
<evidence type="ECO:0000256" key="1">
    <source>
        <dbReference type="SAM" id="MobiDB-lite"/>
    </source>
</evidence>
<dbReference type="InterPro" id="IPR020132">
    <property type="entry name" value="Gp24/Gp25"/>
</dbReference>
<dbReference type="EMBL" id="KT372002">
    <property type="protein sequence ID" value="ALA06466.1"/>
    <property type="molecule type" value="Genomic_DNA"/>
</dbReference>
<dbReference type="Pfam" id="PF17388">
    <property type="entry name" value="GP24_25"/>
    <property type="match status" value="1"/>
</dbReference>
<dbReference type="RefSeq" id="YP_009189672.1">
    <property type="nucleotide sequence ID" value="NC_028677.1"/>
</dbReference>
<proteinExistence type="predicted"/>
<evidence type="ECO:0000313" key="2">
    <source>
        <dbReference type="EMBL" id="ALA06466.1"/>
    </source>
</evidence>
<evidence type="ECO:0000313" key="3">
    <source>
        <dbReference type="Proteomes" id="UP000203368"/>
    </source>
</evidence>
<dbReference type="OrthoDB" id="7980at10239"/>
<name>A0A0K2CLE7_9CAUD</name>